<protein>
    <submittedName>
        <fullName evidence="1">Uncharacterized protein</fullName>
    </submittedName>
</protein>
<dbReference type="Proteomes" id="UP000054018">
    <property type="component" value="Unassembled WGS sequence"/>
</dbReference>
<evidence type="ECO:0000313" key="2">
    <source>
        <dbReference type="Proteomes" id="UP000054018"/>
    </source>
</evidence>
<reference evidence="1 2" key="1">
    <citation type="submission" date="2014-04" db="EMBL/GenBank/DDBJ databases">
        <authorList>
            <consortium name="DOE Joint Genome Institute"/>
            <person name="Kuo A."/>
            <person name="Kohler A."/>
            <person name="Costa M.D."/>
            <person name="Nagy L.G."/>
            <person name="Floudas D."/>
            <person name="Copeland A."/>
            <person name="Barry K.W."/>
            <person name="Cichocki N."/>
            <person name="Veneault-Fourrey C."/>
            <person name="LaButti K."/>
            <person name="Lindquist E.A."/>
            <person name="Lipzen A."/>
            <person name="Lundell T."/>
            <person name="Morin E."/>
            <person name="Murat C."/>
            <person name="Sun H."/>
            <person name="Tunlid A."/>
            <person name="Henrissat B."/>
            <person name="Grigoriev I.V."/>
            <person name="Hibbett D.S."/>
            <person name="Martin F."/>
            <person name="Nordberg H.P."/>
            <person name="Cantor M.N."/>
            <person name="Hua S.X."/>
        </authorList>
    </citation>
    <scope>NUCLEOTIDE SEQUENCE [LARGE SCALE GENOMIC DNA]</scope>
    <source>
        <strain evidence="1 2">441</strain>
    </source>
</reference>
<dbReference type="EMBL" id="KN833810">
    <property type="protein sequence ID" value="KIK18218.1"/>
    <property type="molecule type" value="Genomic_DNA"/>
</dbReference>
<reference evidence="2" key="2">
    <citation type="submission" date="2015-01" db="EMBL/GenBank/DDBJ databases">
        <title>Evolutionary Origins and Diversification of the Mycorrhizal Mutualists.</title>
        <authorList>
            <consortium name="DOE Joint Genome Institute"/>
            <consortium name="Mycorrhizal Genomics Consortium"/>
            <person name="Kohler A."/>
            <person name="Kuo A."/>
            <person name="Nagy L.G."/>
            <person name="Floudas D."/>
            <person name="Copeland A."/>
            <person name="Barry K.W."/>
            <person name="Cichocki N."/>
            <person name="Veneault-Fourrey C."/>
            <person name="LaButti K."/>
            <person name="Lindquist E.A."/>
            <person name="Lipzen A."/>
            <person name="Lundell T."/>
            <person name="Morin E."/>
            <person name="Murat C."/>
            <person name="Riley R."/>
            <person name="Ohm R."/>
            <person name="Sun H."/>
            <person name="Tunlid A."/>
            <person name="Henrissat B."/>
            <person name="Grigoriev I.V."/>
            <person name="Hibbett D.S."/>
            <person name="Martin F."/>
        </authorList>
    </citation>
    <scope>NUCLEOTIDE SEQUENCE [LARGE SCALE GENOMIC DNA]</scope>
    <source>
        <strain evidence="2">441</strain>
    </source>
</reference>
<sequence>MANMLLPGQYYIISLQDNEQLDVSNIIPAIFPPPPLPVIVLPREVVPPRPPFTVEPVNGGDNTYVIRVADRNTRGQENRVFAFEDQPAEEWVIVYRELQGAYTIERRGEPVGWTAPLPEETELRQVALNPLISTPSFPPRFLPRQLFRFERLPEE</sequence>
<dbReference type="InterPro" id="IPR031755">
    <property type="entry name" value="Inhibitor_I66"/>
</dbReference>
<dbReference type="Pfam" id="PF16850">
    <property type="entry name" value="Inhibitor_I66"/>
    <property type="match status" value="1"/>
</dbReference>
<accession>A0A0C9ZE39</accession>
<keyword evidence="2" id="KW-1185">Reference proteome</keyword>
<dbReference type="HOGENOM" id="CLU_115968_2_0_1"/>
<name>A0A0C9ZE39_9AGAM</name>
<dbReference type="OrthoDB" id="2668679at2759"/>
<dbReference type="Gene3D" id="2.80.10.50">
    <property type="match status" value="1"/>
</dbReference>
<evidence type="ECO:0000313" key="1">
    <source>
        <dbReference type="EMBL" id="KIK18218.1"/>
    </source>
</evidence>
<organism evidence="1 2">
    <name type="scientific">Pisolithus microcarpus 441</name>
    <dbReference type="NCBI Taxonomy" id="765257"/>
    <lineage>
        <taxon>Eukaryota</taxon>
        <taxon>Fungi</taxon>
        <taxon>Dikarya</taxon>
        <taxon>Basidiomycota</taxon>
        <taxon>Agaricomycotina</taxon>
        <taxon>Agaricomycetes</taxon>
        <taxon>Agaricomycetidae</taxon>
        <taxon>Boletales</taxon>
        <taxon>Sclerodermatineae</taxon>
        <taxon>Pisolithaceae</taxon>
        <taxon>Pisolithus</taxon>
    </lineage>
</organism>
<proteinExistence type="predicted"/>
<dbReference type="GO" id="GO:0004867">
    <property type="term" value="F:serine-type endopeptidase inhibitor activity"/>
    <property type="evidence" value="ECO:0007669"/>
    <property type="project" value="InterPro"/>
</dbReference>
<gene>
    <name evidence="1" type="ORF">PISMIDRAFT_684407</name>
</gene>
<dbReference type="CDD" id="cd23428">
    <property type="entry name" value="beta-trefoil_Ricin_SPI"/>
    <property type="match status" value="1"/>
</dbReference>
<dbReference type="AlphaFoldDB" id="A0A0C9ZE39"/>